<evidence type="ECO:0000256" key="2">
    <source>
        <dbReference type="ARBA" id="ARBA00022833"/>
    </source>
</evidence>
<dbReference type="PANTHER" id="PTHR43401">
    <property type="entry name" value="L-THREONINE 3-DEHYDROGENASE"/>
    <property type="match status" value="1"/>
</dbReference>
<keyword evidence="3" id="KW-0560">Oxidoreductase</keyword>
<reference evidence="5" key="1">
    <citation type="submission" date="2018-05" db="EMBL/GenBank/DDBJ databases">
        <authorList>
            <person name="Lanie J.A."/>
            <person name="Ng W.-L."/>
            <person name="Kazmierczak K.M."/>
            <person name="Andrzejewski T.M."/>
            <person name="Davidsen T.M."/>
            <person name="Wayne K.J."/>
            <person name="Tettelin H."/>
            <person name="Glass J.I."/>
            <person name="Rusch D."/>
            <person name="Podicherti R."/>
            <person name="Tsui H.-C.T."/>
            <person name="Winkler M.E."/>
        </authorList>
    </citation>
    <scope>NUCLEOTIDE SEQUENCE</scope>
</reference>
<organism evidence="5">
    <name type="scientific">marine metagenome</name>
    <dbReference type="NCBI Taxonomy" id="408172"/>
    <lineage>
        <taxon>unclassified sequences</taxon>
        <taxon>metagenomes</taxon>
        <taxon>ecological metagenomes</taxon>
    </lineage>
</organism>
<feature type="non-terminal residue" evidence="5">
    <location>
        <position position="227"/>
    </location>
</feature>
<dbReference type="Pfam" id="PF08240">
    <property type="entry name" value="ADH_N"/>
    <property type="match status" value="1"/>
</dbReference>
<evidence type="ECO:0000256" key="1">
    <source>
        <dbReference type="ARBA" id="ARBA00022723"/>
    </source>
</evidence>
<evidence type="ECO:0000256" key="3">
    <source>
        <dbReference type="ARBA" id="ARBA00023002"/>
    </source>
</evidence>
<protein>
    <recommendedName>
        <fullName evidence="4">Alcohol dehydrogenase-like N-terminal domain-containing protein</fullName>
    </recommendedName>
</protein>
<dbReference type="SUPFAM" id="SSF50129">
    <property type="entry name" value="GroES-like"/>
    <property type="match status" value="1"/>
</dbReference>
<feature type="domain" description="Alcohol dehydrogenase-like N-terminal" evidence="4">
    <location>
        <begin position="24"/>
        <end position="132"/>
    </location>
</feature>
<dbReference type="GO" id="GO:0008270">
    <property type="term" value="F:zinc ion binding"/>
    <property type="evidence" value="ECO:0007669"/>
    <property type="project" value="InterPro"/>
</dbReference>
<accession>A0A383AHW0</accession>
<dbReference type="InterPro" id="IPR011032">
    <property type="entry name" value="GroES-like_sf"/>
</dbReference>
<proteinExistence type="predicted"/>
<name>A0A383AHW0_9ZZZZ</name>
<dbReference type="Gene3D" id="3.90.180.10">
    <property type="entry name" value="Medium-chain alcohol dehydrogenases, catalytic domain"/>
    <property type="match status" value="1"/>
</dbReference>
<evidence type="ECO:0000313" key="5">
    <source>
        <dbReference type="EMBL" id="SVE07173.1"/>
    </source>
</evidence>
<dbReference type="InterPro" id="IPR002328">
    <property type="entry name" value="ADH_Zn_CS"/>
</dbReference>
<dbReference type="GO" id="GO:0016491">
    <property type="term" value="F:oxidoreductase activity"/>
    <property type="evidence" value="ECO:0007669"/>
    <property type="project" value="UniProtKB-KW"/>
</dbReference>
<keyword evidence="1" id="KW-0479">Metal-binding</keyword>
<evidence type="ECO:0000259" key="4">
    <source>
        <dbReference type="Pfam" id="PF08240"/>
    </source>
</evidence>
<dbReference type="PROSITE" id="PS00059">
    <property type="entry name" value="ADH_ZINC"/>
    <property type="match status" value="1"/>
</dbReference>
<dbReference type="AlphaFoldDB" id="A0A383AHW0"/>
<dbReference type="InterPro" id="IPR050129">
    <property type="entry name" value="Zn_alcohol_dh"/>
</dbReference>
<dbReference type="InterPro" id="IPR013154">
    <property type="entry name" value="ADH-like_N"/>
</dbReference>
<sequence>MKQASFLGDDKVTFEDVDIPRALDDWAVIKVTVAPLCTEYKQFYAGQTTGRIGHEAAGEVIESGPKATVLPGDRVVVMPSLACGRCKLCESGFYVHCQNWHDYEAIQGSTAGIGTVTQYLARPSFLMLPVPDEIPIDQAALAGCALGPTFGAMQKLNVTASDTVLISGLGPVGLGGIVNGLFRGARVIATDPAPWRLQCARQMGIEDVFDPTQGDALSRILDLTDGE</sequence>
<dbReference type="EMBL" id="UINC01192169">
    <property type="protein sequence ID" value="SVE07173.1"/>
    <property type="molecule type" value="Genomic_DNA"/>
</dbReference>
<gene>
    <name evidence="5" type="ORF">METZ01_LOCUS460027</name>
</gene>
<keyword evidence="2" id="KW-0862">Zinc</keyword>
<dbReference type="InterPro" id="IPR036291">
    <property type="entry name" value="NAD(P)-bd_dom_sf"/>
</dbReference>
<dbReference type="PANTHER" id="PTHR43401:SF2">
    <property type="entry name" value="L-THREONINE 3-DEHYDROGENASE"/>
    <property type="match status" value="1"/>
</dbReference>
<dbReference type="SUPFAM" id="SSF51735">
    <property type="entry name" value="NAD(P)-binding Rossmann-fold domains"/>
    <property type="match status" value="1"/>
</dbReference>